<dbReference type="InterPro" id="IPR050347">
    <property type="entry name" value="Bact_Beta-galactosidase"/>
</dbReference>
<dbReference type="InterPro" id="IPR008979">
    <property type="entry name" value="Galactose-bd-like_sf"/>
</dbReference>
<accession>A0A2J8AI81</accession>
<evidence type="ECO:0000313" key="8">
    <source>
        <dbReference type="EMBL" id="PNH12217.1"/>
    </source>
</evidence>
<dbReference type="AlphaFoldDB" id="A0A2J8AI81"/>
<sequence>MKGARLGSGSPDWENPAVLGINKRSSHAPLRSFRSLAASLAPLRPGVHSAASPQEGDALVQQRTAVSESLSARGVTGGGEWGVRCLSGCEWEFQLFQNPALVHEDFPTPSYDTSGWGKIPVPSNWECSGHGTPIYTNFVYPIPLEPPFVPLDDNPTGCYRHTFVLAEEDLPPEGRAFLQFDGVDSAFYAWLNGSLVGFSKDSRTTAEFDVTHLLAPPGRPNTLAVQVLRWSDATYLEDQDMWRLSGIHRDVRLLLKPPTHITDFTVRTPLAFEYGSNSSSDGGGAGGDHAGGVLCGARLELEVLVAGPSAEELKGCSIVVHLVDGQGRPACQGAPPSVRVTPGRWYGADAAGQPSRQAAGAGGAARLSLDVFALFGGSPPQLWSAEQPALYGMVLELRHATLGALEYESCQVGFRQTEVRNARLLHNGQPIMLRGVNRHEWDHRLGKVLSEAHMVRDILLMKQHSFNALRCSHYPNHVRWYELCAQYGLYVIDEANLETHGFDPTFQDNQANPTNSPAWAAAILDRAVSMYGRDKNNAAIIAWSLGNEAGYGPAHLAMAGYLRASDPSRIIHYEGGGSRTAATDIIPPMYARPSQLQALTALVDAGQEARPIMLCEYAHSMGNR</sequence>
<keyword evidence="9" id="KW-1185">Reference proteome</keyword>
<evidence type="ECO:0000256" key="2">
    <source>
        <dbReference type="ARBA" id="ARBA00007401"/>
    </source>
</evidence>
<evidence type="ECO:0000259" key="6">
    <source>
        <dbReference type="Pfam" id="PF02836"/>
    </source>
</evidence>
<dbReference type="PANTHER" id="PTHR46323">
    <property type="entry name" value="BETA-GALACTOSIDASE"/>
    <property type="match status" value="1"/>
</dbReference>
<evidence type="ECO:0000256" key="1">
    <source>
        <dbReference type="ARBA" id="ARBA00001412"/>
    </source>
</evidence>
<feature type="domain" description="Glycoside hydrolase family 2 catalytic" evidence="6">
    <location>
        <begin position="418"/>
        <end position="623"/>
    </location>
</feature>
<dbReference type="Gene3D" id="3.20.20.80">
    <property type="entry name" value="Glycosidases"/>
    <property type="match status" value="1"/>
</dbReference>
<dbReference type="EMBL" id="PGGS01000012">
    <property type="protein sequence ID" value="PNH12217.1"/>
    <property type="molecule type" value="Genomic_DNA"/>
</dbReference>
<dbReference type="Pfam" id="PF02836">
    <property type="entry name" value="Glyco_hydro_2_C"/>
    <property type="match status" value="1"/>
</dbReference>
<dbReference type="Proteomes" id="UP000236333">
    <property type="component" value="Unassembled WGS sequence"/>
</dbReference>
<organism evidence="8 9">
    <name type="scientific">Tetrabaena socialis</name>
    <dbReference type="NCBI Taxonomy" id="47790"/>
    <lineage>
        <taxon>Eukaryota</taxon>
        <taxon>Viridiplantae</taxon>
        <taxon>Chlorophyta</taxon>
        <taxon>core chlorophytes</taxon>
        <taxon>Chlorophyceae</taxon>
        <taxon>CS clade</taxon>
        <taxon>Chlamydomonadales</taxon>
        <taxon>Tetrabaenaceae</taxon>
        <taxon>Tetrabaena</taxon>
    </lineage>
</organism>
<evidence type="ECO:0000313" key="9">
    <source>
        <dbReference type="Proteomes" id="UP000236333"/>
    </source>
</evidence>
<evidence type="ECO:0000256" key="5">
    <source>
        <dbReference type="ARBA" id="ARBA00023295"/>
    </source>
</evidence>
<dbReference type="SUPFAM" id="SSF51445">
    <property type="entry name" value="(Trans)glycosidases"/>
    <property type="match status" value="1"/>
</dbReference>
<dbReference type="GO" id="GO:0009341">
    <property type="term" value="C:beta-galactosidase complex"/>
    <property type="evidence" value="ECO:0007669"/>
    <property type="project" value="TreeGrafter"/>
</dbReference>
<dbReference type="InterPro" id="IPR036156">
    <property type="entry name" value="Beta-gal/glucu_dom_sf"/>
</dbReference>
<dbReference type="GO" id="GO:0005990">
    <property type="term" value="P:lactose catabolic process"/>
    <property type="evidence" value="ECO:0007669"/>
    <property type="project" value="TreeGrafter"/>
</dbReference>
<name>A0A2J8AI81_9CHLO</name>
<protein>
    <recommendedName>
        <fullName evidence="3">beta-galactosidase</fullName>
        <ecNumber evidence="3">3.2.1.23</ecNumber>
    </recommendedName>
</protein>
<evidence type="ECO:0000256" key="3">
    <source>
        <dbReference type="ARBA" id="ARBA00012756"/>
    </source>
</evidence>
<dbReference type="Gene3D" id="2.60.40.10">
    <property type="entry name" value="Immunoglobulins"/>
    <property type="match status" value="1"/>
</dbReference>
<dbReference type="SUPFAM" id="SSF49785">
    <property type="entry name" value="Galactose-binding domain-like"/>
    <property type="match status" value="1"/>
</dbReference>
<dbReference type="PANTHER" id="PTHR46323:SF2">
    <property type="entry name" value="BETA-GALACTOSIDASE"/>
    <property type="match status" value="1"/>
</dbReference>
<dbReference type="SUPFAM" id="SSF49303">
    <property type="entry name" value="beta-Galactosidase/glucuronidase domain"/>
    <property type="match status" value="1"/>
</dbReference>
<dbReference type="EC" id="3.2.1.23" evidence="3"/>
<dbReference type="GO" id="GO:0004565">
    <property type="term" value="F:beta-galactosidase activity"/>
    <property type="evidence" value="ECO:0007669"/>
    <property type="project" value="UniProtKB-EC"/>
</dbReference>
<dbReference type="OrthoDB" id="408320at2759"/>
<dbReference type="InterPro" id="IPR013783">
    <property type="entry name" value="Ig-like_fold"/>
</dbReference>
<comment type="similarity">
    <text evidence="2">Belongs to the glycosyl hydrolase 2 family.</text>
</comment>
<keyword evidence="4" id="KW-0378">Hydrolase</keyword>
<comment type="caution">
    <text evidence="8">The sequence shown here is derived from an EMBL/GenBank/DDBJ whole genome shotgun (WGS) entry which is preliminary data.</text>
</comment>
<dbReference type="InterPro" id="IPR006101">
    <property type="entry name" value="Glyco_hydro_2"/>
</dbReference>
<gene>
    <name evidence="8" type="ORF">TSOC_000839</name>
</gene>
<dbReference type="Gene3D" id="2.60.120.260">
    <property type="entry name" value="Galactose-binding domain-like"/>
    <property type="match status" value="1"/>
</dbReference>
<dbReference type="InterPro" id="IPR017853">
    <property type="entry name" value="GH"/>
</dbReference>
<evidence type="ECO:0000259" key="7">
    <source>
        <dbReference type="Pfam" id="PF02837"/>
    </source>
</evidence>
<evidence type="ECO:0000256" key="4">
    <source>
        <dbReference type="ARBA" id="ARBA00022801"/>
    </source>
</evidence>
<keyword evidence="5" id="KW-0326">Glycosidase</keyword>
<proteinExistence type="inferred from homology"/>
<dbReference type="PRINTS" id="PR00132">
    <property type="entry name" value="GLHYDRLASE2"/>
</dbReference>
<feature type="domain" description="Glycosyl hydrolases family 2 sugar binding" evidence="7">
    <location>
        <begin position="87"/>
        <end position="257"/>
    </location>
</feature>
<comment type="catalytic activity">
    <reaction evidence="1">
        <text>Hydrolysis of terminal non-reducing beta-D-galactose residues in beta-D-galactosides.</text>
        <dbReference type="EC" id="3.2.1.23"/>
    </reaction>
</comment>
<reference evidence="8 9" key="1">
    <citation type="journal article" date="2017" name="Mol. Biol. Evol.">
        <title>The 4-celled Tetrabaena socialis nuclear genome reveals the essential components for genetic control of cell number at the origin of multicellularity in the volvocine lineage.</title>
        <authorList>
            <person name="Featherston J."/>
            <person name="Arakaki Y."/>
            <person name="Hanschen E.R."/>
            <person name="Ferris P.J."/>
            <person name="Michod R.E."/>
            <person name="Olson B.J.S.C."/>
            <person name="Nozaki H."/>
            <person name="Durand P.M."/>
        </authorList>
    </citation>
    <scope>NUCLEOTIDE SEQUENCE [LARGE SCALE GENOMIC DNA]</scope>
    <source>
        <strain evidence="8 9">NIES-571</strain>
    </source>
</reference>
<dbReference type="Pfam" id="PF02837">
    <property type="entry name" value="Glyco_hydro_2_N"/>
    <property type="match status" value="1"/>
</dbReference>
<dbReference type="InterPro" id="IPR006103">
    <property type="entry name" value="Glyco_hydro_2_cat"/>
</dbReference>
<dbReference type="InterPro" id="IPR006104">
    <property type="entry name" value="Glyco_hydro_2_N"/>
</dbReference>